<keyword evidence="1" id="KW-0245">EGF-like domain</keyword>
<feature type="domain" description="Peptidase M12A" evidence="8">
    <location>
        <begin position="8"/>
        <end position="211"/>
    </location>
</feature>
<dbReference type="PROSITE" id="PS01186">
    <property type="entry name" value="EGF_2"/>
    <property type="match status" value="1"/>
</dbReference>
<accession>A0A0K0FPU6</accession>
<dbReference type="InterPro" id="IPR006026">
    <property type="entry name" value="Peptidase_Metallo"/>
</dbReference>
<dbReference type="InterPro" id="IPR001506">
    <property type="entry name" value="Peptidase_M12A"/>
</dbReference>
<dbReference type="InterPro" id="IPR024079">
    <property type="entry name" value="MetalloPept_cat_dom_sf"/>
</dbReference>
<keyword evidence="4 6" id="KW-0482">Metalloprotease</keyword>
<keyword evidence="3 6" id="KW-0862">Zinc</keyword>
<dbReference type="PANTHER" id="PTHR10127:SF802">
    <property type="entry name" value="ZINC METALLOPROTEINASE NAS-10"/>
    <property type="match status" value="1"/>
</dbReference>
<keyword evidence="2 6" id="KW-0479">Metal-binding</keyword>
<dbReference type="Proteomes" id="UP000035680">
    <property type="component" value="Unassembled WGS sequence"/>
</dbReference>
<reference evidence="9" key="1">
    <citation type="submission" date="2014-07" db="EMBL/GenBank/DDBJ databases">
        <authorList>
            <person name="Martin A.A"/>
            <person name="De Silva N."/>
        </authorList>
    </citation>
    <scope>NUCLEOTIDE SEQUENCE</scope>
</reference>
<dbReference type="AlphaFoldDB" id="A0A0K0FPU6"/>
<dbReference type="SUPFAM" id="SSF49854">
    <property type="entry name" value="Spermadhesin, CUB domain"/>
    <property type="match status" value="1"/>
</dbReference>
<dbReference type="InterPro" id="IPR000742">
    <property type="entry name" value="EGF"/>
</dbReference>
<feature type="binding site" evidence="6">
    <location>
        <position position="106"/>
    </location>
    <ligand>
        <name>Zn(2+)</name>
        <dbReference type="ChEBI" id="CHEBI:29105"/>
        <note>catalytic</note>
    </ligand>
</feature>
<evidence type="ECO:0000256" key="4">
    <source>
        <dbReference type="ARBA" id="ARBA00023049"/>
    </source>
</evidence>
<dbReference type="PANTHER" id="PTHR10127">
    <property type="entry name" value="DISCOIDIN, CUB, EGF, LAMININ , AND ZINC METALLOPROTEASE DOMAIN CONTAINING"/>
    <property type="match status" value="1"/>
</dbReference>
<protein>
    <recommendedName>
        <fullName evidence="7">Metalloendopeptidase</fullName>
        <ecNumber evidence="7">3.4.24.-</ecNumber>
    </recommendedName>
</protein>
<keyword evidence="9" id="KW-1185">Reference proteome</keyword>
<sequence length="372" mass="43232">MYIYKDSNTIYKRDILEFDKKMWTFPIKYKIGDSLNNNVIKLALKEIENNTCIRFKEDNSLNTNTEGLFFERSKFCSSYVGLVFTDKKQTVNLTYECSSGIGFVLHEVGHALGLLHEHTRTDRDKFVTINEDNIKEGLENNFKIPNGTWYKNYSTYYDYGSVMGYNPYEVAKSRQKKVLSSKINTEYDRMMGQRSYMTFNDLKKINLRYCYNKNKTQETEEEKKRKGSCQNSGYVHYNGNDSCICPFGYTGKLCSEIMKSDERCNTTTFYANNTLFTHWIAGPYKCFFHIKANEGKKVQFGIYMSNAPSNEICTQDTSHQVKHFKDKGSTGLLLCSFRREIINITSESNTVLIFFNGNENNALLQFGFREVS</sequence>
<dbReference type="SUPFAM" id="SSF55486">
    <property type="entry name" value="Metalloproteases ('zincins'), catalytic domain"/>
    <property type="match status" value="1"/>
</dbReference>
<dbReference type="Pfam" id="PF01400">
    <property type="entry name" value="Astacin"/>
    <property type="match status" value="1"/>
</dbReference>
<dbReference type="WBParaSite" id="SVE_1124200.1">
    <property type="protein sequence ID" value="SVE_1124200.1"/>
    <property type="gene ID" value="SVE_1124200"/>
</dbReference>
<dbReference type="SMART" id="SM00235">
    <property type="entry name" value="ZnMc"/>
    <property type="match status" value="1"/>
</dbReference>
<keyword evidence="5" id="KW-1015">Disulfide bond</keyword>
<evidence type="ECO:0000259" key="8">
    <source>
        <dbReference type="PROSITE" id="PS51864"/>
    </source>
</evidence>
<name>A0A0K0FPU6_STRVS</name>
<evidence type="ECO:0000313" key="10">
    <source>
        <dbReference type="WBParaSite" id="SVE_1124200.1"/>
    </source>
</evidence>
<dbReference type="SUPFAM" id="SSF57196">
    <property type="entry name" value="EGF/Laminin"/>
    <property type="match status" value="1"/>
</dbReference>
<keyword evidence="6 7" id="KW-0645">Protease</keyword>
<proteinExistence type="predicted"/>
<dbReference type="Gene3D" id="3.40.390.10">
    <property type="entry name" value="Collagenase (Catalytic Domain)"/>
    <property type="match status" value="1"/>
</dbReference>
<evidence type="ECO:0000313" key="9">
    <source>
        <dbReference type="Proteomes" id="UP000035680"/>
    </source>
</evidence>
<evidence type="ECO:0000256" key="6">
    <source>
        <dbReference type="PROSITE-ProRule" id="PRU01211"/>
    </source>
</evidence>
<comment type="cofactor">
    <cofactor evidence="6 7">
        <name>Zn(2+)</name>
        <dbReference type="ChEBI" id="CHEBI:29105"/>
    </cofactor>
    <text evidence="6 7">Binds 1 zinc ion per subunit.</text>
</comment>
<keyword evidence="6 7" id="KW-0378">Hydrolase</keyword>
<evidence type="ECO:0000256" key="1">
    <source>
        <dbReference type="ARBA" id="ARBA00022536"/>
    </source>
</evidence>
<dbReference type="PRINTS" id="PR00480">
    <property type="entry name" value="ASTACIN"/>
</dbReference>
<evidence type="ECO:0000256" key="2">
    <source>
        <dbReference type="ARBA" id="ARBA00022723"/>
    </source>
</evidence>
<feature type="binding site" evidence="6">
    <location>
        <position position="110"/>
    </location>
    <ligand>
        <name>Zn(2+)</name>
        <dbReference type="ChEBI" id="CHEBI:29105"/>
        <note>catalytic</note>
    </ligand>
</feature>
<dbReference type="PROSITE" id="PS51864">
    <property type="entry name" value="ASTACIN"/>
    <property type="match status" value="1"/>
</dbReference>
<evidence type="ECO:0000256" key="3">
    <source>
        <dbReference type="ARBA" id="ARBA00022833"/>
    </source>
</evidence>
<feature type="binding site" evidence="6">
    <location>
        <position position="116"/>
    </location>
    <ligand>
        <name>Zn(2+)</name>
        <dbReference type="ChEBI" id="CHEBI:29105"/>
        <note>catalytic</note>
    </ligand>
</feature>
<dbReference type="GO" id="GO:0008270">
    <property type="term" value="F:zinc ion binding"/>
    <property type="evidence" value="ECO:0007669"/>
    <property type="project" value="UniProtKB-UniRule"/>
</dbReference>
<evidence type="ECO:0000256" key="7">
    <source>
        <dbReference type="RuleBase" id="RU361183"/>
    </source>
</evidence>
<dbReference type="PROSITE" id="PS00022">
    <property type="entry name" value="EGF_1"/>
    <property type="match status" value="1"/>
</dbReference>
<dbReference type="GO" id="GO:0006508">
    <property type="term" value="P:proteolysis"/>
    <property type="evidence" value="ECO:0007669"/>
    <property type="project" value="UniProtKB-KW"/>
</dbReference>
<dbReference type="GO" id="GO:0004222">
    <property type="term" value="F:metalloendopeptidase activity"/>
    <property type="evidence" value="ECO:0007669"/>
    <property type="project" value="UniProtKB-UniRule"/>
</dbReference>
<organism evidence="9 10">
    <name type="scientific">Strongyloides venezuelensis</name>
    <name type="common">Threadworm</name>
    <dbReference type="NCBI Taxonomy" id="75913"/>
    <lineage>
        <taxon>Eukaryota</taxon>
        <taxon>Metazoa</taxon>
        <taxon>Ecdysozoa</taxon>
        <taxon>Nematoda</taxon>
        <taxon>Chromadorea</taxon>
        <taxon>Rhabditida</taxon>
        <taxon>Tylenchina</taxon>
        <taxon>Panagrolaimomorpha</taxon>
        <taxon>Strongyloidoidea</taxon>
        <taxon>Strongyloididae</taxon>
        <taxon>Strongyloides</taxon>
    </lineage>
</organism>
<dbReference type="InterPro" id="IPR035914">
    <property type="entry name" value="Sperma_CUB_dom_sf"/>
</dbReference>
<evidence type="ECO:0000256" key="5">
    <source>
        <dbReference type="ARBA" id="ARBA00023157"/>
    </source>
</evidence>
<feature type="active site" evidence="6">
    <location>
        <position position="107"/>
    </location>
</feature>
<comment type="caution">
    <text evidence="6">Lacks conserved residue(s) required for the propagation of feature annotation.</text>
</comment>
<reference evidence="10" key="2">
    <citation type="submission" date="2015-08" db="UniProtKB">
        <authorList>
            <consortium name="WormBaseParasite"/>
        </authorList>
    </citation>
    <scope>IDENTIFICATION</scope>
</reference>
<dbReference type="EC" id="3.4.24.-" evidence="7"/>